<protein>
    <submittedName>
        <fullName evidence="7">Tryptophan-rich sensory protein</fullName>
    </submittedName>
</protein>
<dbReference type="CDD" id="cd15904">
    <property type="entry name" value="TSPO_MBR"/>
    <property type="match status" value="1"/>
</dbReference>
<reference evidence="7" key="1">
    <citation type="submission" date="2022-06" db="EMBL/GenBank/DDBJ databases">
        <title>Sphingomonas sp. nov. isolated from rhizosphere soil of tomato.</title>
        <authorList>
            <person name="Dong H."/>
            <person name="Gao R."/>
        </authorList>
    </citation>
    <scope>NUCLEOTIDE SEQUENCE</scope>
    <source>
        <strain evidence="7">MMSM24</strain>
    </source>
</reference>
<evidence type="ECO:0000313" key="8">
    <source>
        <dbReference type="Proteomes" id="UP001165565"/>
    </source>
</evidence>
<evidence type="ECO:0000256" key="2">
    <source>
        <dbReference type="ARBA" id="ARBA00007524"/>
    </source>
</evidence>
<sequence>MSFLRWAVVTVPLILLLGLLSARSEPVGAANPWYQALAKPGFTPPDAAFPLIWIAVYVGIGLALAMILHARGAWGRGLAVGLFALQFALHLIWPLLFFGAHNLSGALIDLVAALLIAVATAALFARIRTVAALLMLPYIVWLGVIGALTWRIAQLNPQQESLVPGAHTSQVIN</sequence>
<comment type="caution">
    <text evidence="7">The sequence shown here is derived from an EMBL/GenBank/DDBJ whole genome shotgun (WGS) entry which is preliminary data.</text>
</comment>
<keyword evidence="3 6" id="KW-0812">Transmembrane</keyword>
<gene>
    <name evidence="7" type="ORF">NEE01_23695</name>
</gene>
<dbReference type="InterPro" id="IPR038330">
    <property type="entry name" value="TspO/MBR-related_sf"/>
</dbReference>
<dbReference type="InterPro" id="IPR004307">
    <property type="entry name" value="TspO_MBR"/>
</dbReference>
<evidence type="ECO:0000313" key="7">
    <source>
        <dbReference type="EMBL" id="MCW6537789.1"/>
    </source>
</evidence>
<comment type="similarity">
    <text evidence="2">Belongs to the TspO/BZRP family.</text>
</comment>
<comment type="subcellular location">
    <subcellularLocation>
        <location evidence="1">Membrane</location>
        <topology evidence="1">Multi-pass membrane protein</topology>
    </subcellularLocation>
</comment>
<dbReference type="Gene3D" id="1.20.1260.100">
    <property type="entry name" value="TspO/MBR protein"/>
    <property type="match status" value="1"/>
</dbReference>
<feature type="transmembrane region" description="Helical" evidence="6">
    <location>
        <begin position="48"/>
        <end position="68"/>
    </location>
</feature>
<keyword evidence="8" id="KW-1185">Reference proteome</keyword>
<dbReference type="PANTHER" id="PTHR10057:SF0">
    <property type="entry name" value="TRANSLOCATOR PROTEIN"/>
    <property type="match status" value="1"/>
</dbReference>
<dbReference type="RefSeq" id="WP_265272013.1">
    <property type="nucleotide sequence ID" value="NZ_JANFAV010000036.1"/>
</dbReference>
<name>A0AA41ZIY3_9SPHN</name>
<accession>A0AA41ZIY3</accession>
<dbReference type="AlphaFoldDB" id="A0AA41ZIY3"/>
<dbReference type="Proteomes" id="UP001165565">
    <property type="component" value="Unassembled WGS sequence"/>
</dbReference>
<keyword evidence="4 6" id="KW-1133">Transmembrane helix</keyword>
<feature type="transmembrane region" description="Helical" evidence="6">
    <location>
        <begin position="80"/>
        <end position="100"/>
    </location>
</feature>
<organism evidence="7 8">
    <name type="scientific">Sphingomonas lycopersici</name>
    <dbReference type="NCBI Taxonomy" id="2951807"/>
    <lineage>
        <taxon>Bacteria</taxon>
        <taxon>Pseudomonadati</taxon>
        <taxon>Pseudomonadota</taxon>
        <taxon>Alphaproteobacteria</taxon>
        <taxon>Sphingomonadales</taxon>
        <taxon>Sphingomonadaceae</taxon>
        <taxon>Sphingomonas</taxon>
    </lineage>
</organism>
<dbReference type="Pfam" id="PF03073">
    <property type="entry name" value="TspO_MBR"/>
    <property type="match status" value="1"/>
</dbReference>
<dbReference type="PIRSF" id="PIRSF005859">
    <property type="entry name" value="PBR"/>
    <property type="match status" value="1"/>
</dbReference>
<evidence type="ECO:0000256" key="4">
    <source>
        <dbReference type="ARBA" id="ARBA00022989"/>
    </source>
</evidence>
<dbReference type="GO" id="GO:0016020">
    <property type="term" value="C:membrane"/>
    <property type="evidence" value="ECO:0007669"/>
    <property type="project" value="UniProtKB-SubCell"/>
</dbReference>
<dbReference type="EMBL" id="JANFAV010000036">
    <property type="protein sequence ID" value="MCW6537789.1"/>
    <property type="molecule type" value="Genomic_DNA"/>
</dbReference>
<keyword evidence="5 6" id="KW-0472">Membrane</keyword>
<evidence type="ECO:0000256" key="3">
    <source>
        <dbReference type="ARBA" id="ARBA00022692"/>
    </source>
</evidence>
<proteinExistence type="inferred from homology"/>
<feature type="transmembrane region" description="Helical" evidence="6">
    <location>
        <begin position="132"/>
        <end position="153"/>
    </location>
</feature>
<evidence type="ECO:0000256" key="5">
    <source>
        <dbReference type="ARBA" id="ARBA00023136"/>
    </source>
</evidence>
<dbReference type="FunFam" id="1.20.1260.100:FF:000001">
    <property type="entry name" value="translocator protein 2"/>
    <property type="match status" value="1"/>
</dbReference>
<dbReference type="PANTHER" id="PTHR10057">
    <property type="entry name" value="PERIPHERAL-TYPE BENZODIAZEPINE RECEPTOR"/>
    <property type="match status" value="1"/>
</dbReference>
<feature type="transmembrane region" description="Helical" evidence="6">
    <location>
        <begin position="106"/>
        <end position="125"/>
    </location>
</feature>
<evidence type="ECO:0000256" key="6">
    <source>
        <dbReference type="SAM" id="Phobius"/>
    </source>
</evidence>
<dbReference type="GO" id="GO:0033013">
    <property type="term" value="P:tetrapyrrole metabolic process"/>
    <property type="evidence" value="ECO:0007669"/>
    <property type="project" value="UniProtKB-ARBA"/>
</dbReference>
<evidence type="ECO:0000256" key="1">
    <source>
        <dbReference type="ARBA" id="ARBA00004141"/>
    </source>
</evidence>